<evidence type="ECO:0000313" key="2">
    <source>
        <dbReference type="EMBL" id="JAC27382.1"/>
    </source>
</evidence>
<dbReference type="AlphaFoldDB" id="A0A023G0R3"/>
<name>A0A023G0R3_AMBTT</name>
<organism evidence="2">
    <name type="scientific">Amblyomma triste</name>
    <name type="common">Neotropical tick</name>
    <dbReference type="NCBI Taxonomy" id="251400"/>
    <lineage>
        <taxon>Eukaryota</taxon>
        <taxon>Metazoa</taxon>
        <taxon>Ecdysozoa</taxon>
        <taxon>Arthropoda</taxon>
        <taxon>Chelicerata</taxon>
        <taxon>Arachnida</taxon>
        <taxon>Acari</taxon>
        <taxon>Parasitiformes</taxon>
        <taxon>Ixodida</taxon>
        <taxon>Ixodoidea</taxon>
        <taxon>Ixodidae</taxon>
        <taxon>Amblyomminae</taxon>
        <taxon>Amblyomma</taxon>
    </lineage>
</organism>
<protein>
    <submittedName>
        <fullName evidence="2">Putative secreted protein</fullName>
    </submittedName>
</protein>
<keyword evidence="1" id="KW-0732">Signal</keyword>
<proteinExistence type="evidence at transcript level"/>
<reference evidence="2" key="1">
    <citation type="submission" date="2014-03" db="EMBL/GenBank/DDBJ databases">
        <title>The sialotranscriptome of Amblyomma triste, Amblyomma parvum and Amblyomma cajennense ticks, uncovered by 454-based RNA-seq.</title>
        <authorList>
            <person name="Garcia G.R."/>
            <person name="Gardinassi L.G."/>
            <person name="Ribeiro J.M."/>
            <person name="Anatriello E."/>
            <person name="Ferreira B.R."/>
            <person name="Moreira H.N."/>
            <person name="Mafra C."/>
            <person name="Olegario M.M."/>
            <person name="Szabo P.J."/>
            <person name="Miranda-Santos I.K."/>
            <person name="Maruyama S.R."/>
        </authorList>
    </citation>
    <scope>NUCLEOTIDE SEQUENCE</scope>
    <source>
        <strain evidence="2">Mato Grasso do Sul</strain>
        <tissue evidence="2">Salivary glands</tissue>
    </source>
</reference>
<feature type="signal peptide" evidence="1">
    <location>
        <begin position="1"/>
        <end position="28"/>
    </location>
</feature>
<evidence type="ECO:0000256" key="1">
    <source>
        <dbReference type="SAM" id="SignalP"/>
    </source>
</evidence>
<dbReference type="EMBL" id="GBBM01008036">
    <property type="protein sequence ID" value="JAC27382.1"/>
    <property type="molecule type" value="mRNA"/>
</dbReference>
<sequence length="74" mass="8885">MWRCTFSRINWYTFKLLLLHQCIPISLNFVVTCNSQEDKHVSWVLWKEHPKTSRGICCKEMIASLSFTFLIYLQ</sequence>
<feature type="chain" id="PRO_5001517891" evidence="1">
    <location>
        <begin position="29"/>
        <end position="74"/>
    </location>
</feature>
<accession>A0A023G0R3</accession>